<dbReference type="PANTHER" id="PTHR42792">
    <property type="entry name" value="FLAGELLIN"/>
    <property type="match status" value="1"/>
</dbReference>
<keyword evidence="7" id="KW-0966">Cell projection</keyword>
<dbReference type="EMBL" id="JBGJLR010000010">
    <property type="protein sequence ID" value="MEZ2739843.1"/>
    <property type="molecule type" value="Genomic_DNA"/>
</dbReference>
<comment type="subcellular location">
    <subcellularLocation>
        <location evidence="4">Secreted</location>
    </subcellularLocation>
    <subcellularLocation>
        <location evidence="4">Bacterial flagellum</location>
    </subcellularLocation>
</comment>
<comment type="function">
    <text evidence="4">Flagellin is the subunit protein which polymerizes to form the filaments of bacterial flagella.</text>
</comment>
<comment type="similarity">
    <text evidence="1 4">Belongs to the bacterial flagellin family.</text>
</comment>
<organism evidence="7 8">
    <name type="scientific">Comamonas jiangduensis</name>
    <dbReference type="NCBI Taxonomy" id="1194168"/>
    <lineage>
        <taxon>Bacteria</taxon>
        <taxon>Pseudomonadati</taxon>
        <taxon>Pseudomonadota</taxon>
        <taxon>Betaproteobacteria</taxon>
        <taxon>Burkholderiales</taxon>
        <taxon>Comamonadaceae</taxon>
        <taxon>Comamonas</taxon>
    </lineage>
</organism>
<reference evidence="7 8" key="1">
    <citation type="submission" date="2024-08" db="EMBL/GenBank/DDBJ databases">
        <authorList>
            <person name="Feng Z."/>
            <person name="Ronholm J."/>
        </authorList>
    </citation>
    <scope>NUCLEOTIDE SEQUENCE [LARGE SCALE GENOMIC DNA]</scope>
    <source>
        <strain evidence="7 8">4-AB0-8</strain>
    </source>
</reference>
<dbReference type="Gene3D" id="2.170.280.10">
    <property type="entry name" value="f41 fragment of flagellin, middle domain"/>
    <property type="match status" value="1"/>
</dbReference>
<evidence type="ECO:0000256" key="2">
    <source>
        <dbReference type="ARBA" id="ARBA00022525"/>
    </source>
</evidence>
<evidence type="ECO:0000313" key="7">
    <source>
        <dbReference type="EMBL" id="MEZ2739843.1"/>
    </source>
</evidence>
<evidence type="ECO:0000313" key="8">
    <source>
        <dbReference type="Proteomes" id="UP001567350"/>
    </source>
</evidence>
<evidence type="ECO:0000259" key="6">
    <source>
        <dbReference type="Pfam" id="PF00700"/>
    </source>
</evidence>
<evidence type="ECO:0000259" key="5">
    <source>
        <dbReference type="Pfam" id="PF00669"/>
    </source>
</evidence>
<dbReference type="Gene3D" id="1.20.1330.10">
    <property type="entry name" value="f41 fragment of flagellin, N-terminal domain"/>
    <property type="match status" value="2"/>
</dbReference>
<dbReference type="PANTHER" id="PTHR42792:SF2">
    <property type="entry name" value="FLAGELLIN"/>
    <property type="match status" value="1"/>
</dbReference>
<dbReference type="Pfam" id="PF00700">
    <property type="entry name" value="Flagellin_C"/>
    <property type="match status" value="1"/>
</dbReference>
<comment type="caution">
    <text evidence="7">The sequence shown here is derived from an EMBL/GenBank/DDBJ whole genome shotgun (WGS) entry which is preliminary data.</text>
</comment>
<dbReference type="Pfam" id="PF07196">
    <property type="entry name" value="Flagellin_IN"/>
    <property type="match status" value="1"/>
</dbReference>
<feature type="domain" description="Flagellin C-terminal" evidence="6">
    <location>
        <begin position="494"/>
        <end position="579"/>
    </location>
</feature>
<dbReference type="InterPro" id="IPR010810">
    <property type="entry name" value="Flagellin_hook_IN_motif"/>
</dbReference>
<protein>
    <recommendedName>
        <fullName evidence="4">Flagellin</fullName>
    </recommendedName>
</protein>
<sequence length="580" mass="59103">MAMTINTNVVSLNSQRNLGLSGGSLATSMQRLSSGLRVNSAKDDAAGLAIAERMNATTKGLAVAARNANDGISLAQTAEGALGKVGDMLQRARELAVQSSNATNSADDRKALQAEVSQLMAEVDRVAKTTTFNGKNLLDGSFSGAVFQIGSNAGDNITVGALQNTKVDALSNATFGVSKSAEVQAAAITNFDSAIKSESLQIRVGTKEAVDLGEIAAASSGTERMGQVVAAINAKTADTGVTAFLEDGDNGGKVLQLRSASGDAVALQGFNTAQTGFGAAVTVGIAAANVDAAYNDPTAELKKAAAIFMDDTTGAYKANAALDAVSAALTAAGGQGDWDAALADFKAVIAANTNDGDLDGTFEFNADGAAKVDAAAKDLQKALDAAVLKEGQTLRDDVHAKLDAVMKLSATDLSDAAALGDLNQALEDAGAAASFVPAAGAVTVDNLDAARNAILGKVDEFMSGSLGVQVSEAKVQKGLDTLSVTTQAGAWEAIQKLDSAIDQVNAARGDLGALQTRFEKTVENIDIQNENISAARGRIVDADFATETANLSRSQILQQAGTAMVAQANQLPQNVLSLLR</sequence>
<dbReference type="PRINTS" id="PR00207">
    <property type="entry name" value="FLAGELLIN"/>
</dbReference>
<dbReference type="InterPro" id="IPR001029">
    <property type="entry name" value="Flagellin_N"/>
</dbReference>
<evidence type="ECO:0000256" key="3">
    <source>
        <dbReference type="ARBA" id="ARBA00023143"/>
    </source>
</evidence>
<dbReference type="Gene3D" id="6.10.280.190">
    <property type="match status" value="1"/>
</dbReference>
<evidence type="ECO:0000256" key="1">
    <source>
        <dbReference type="ARBA" id="ARBA00005709"/>
    </source>
</evidence>
<keyword evidence="2 4" id="KW-0964">Secreted</keyword>
<keyword evidence="7" id="KW-0969">Cilium</keyword>
<evidence type="ECO:0000256" key="4">
    <source>
        <dbReference type="RuleBase" id="RU362073"/>
    </source>
</evidence>
<dbReference type="SUPFAM" id="SSF64518">
    <property type="entry name" value="Phase 1 flagellin"/>
    <property type="match status" value="1"/>
</dbReference>
<feature type="domain" description="Flagellin N-terminal" evidence="5">
    <location>
        <begin position="5"/>
        <end position="142"/>
    </location>
</feature>
<dbReference type="Pfam" id="PF00669">
    <property type="entry name" value="Flagellin_N"/>
    <property type="match status" value="1"/>
</dbReference>
<dbReference type="Proteomes" id="UP001567350">
    <property type="component" value="Unassembled WGS sequence"/>
</dbReference>
<dbReference type="InterPro" id="IPR001492">
    <property type="entry name" value="Flagellin"/>
</dbReference>
<dbReference type="Gene3D" id="6.10.10.10">
    <property type="entry name" value="Flagellar export chaperone, C-terminal domain"/>
    <property type="match status" value="1"/>
</dbReference>
<keyword evidence="3 4" id="KW-0975">Bacterial flagellum</keyword>
<accession>A0ABV4IHH1</accession>
<keyword evidence="8" id="KW-1185">Reference proteome</keyword>
<dbReference type="InterPro" id="IPR046358">
    <property type="entry name" value="Flagellin_C"/>
</dbReference>
<proteinExistence type="inferred from homology"/>
<dbReference type="Gene3D" id="2.30.220.10">
    <property type="entry name" value="f41 fragment of flagellin, C-terminal domain"/>
    <property type="match status" value="1"/>
</dbReference>
<dbReference type="InterPro" id="IPR042187">
    <property type="entry name" value="Flagellin_C_sub2"/>
</dbReference>
<dbReference type="RefSeq" id="WP_370892308.1">
    <property type="nucleotide sequence ID" value="NZ_JBGJLR010000010.1"/>
</dbReference>
<gene>
    <name evidence="7" type="ORF">ACBP88_10360</name>
</gene>
<keyword evidence="7" id="KW-0282">Flagellum</keyword>
<name>A0ABV4IHH1_9BURK</name>